<proteinExistence type="predicted"/>
<organism evidence="2 3">
    <name type="scientific">Aspergillus glaucus CBS 516.65</name>
    <dbReference type="NCBI Taxonomy" id="1160497"/>
    <lineage>
        <taxon>Eukaryota</taxon>
        <taxon>Fungi</taxon>
        <taxon>Dikarya</taxon>
        <taxon>Ascomycota</taxon>
        <taxon>Pezizomycotina</taxon>
        <taxon>Eurotiomycetes</taxon>
        <taxon>Eurotiomycetidae</taxon>
        <taxon>Eurotiales</taxon>
        <taxon>Aspergillaceae</taxon>
        <taxon>Aspergillus</taxon>
        <taxon>Aspergillus subgen. Aspergillus</taxon>
    </lineage>
</organism>
<dbReference type="GeneID" id="34457893"/>
<gene>
    <name evidence="2" type="ORF">ASPGLDRAFT_1386841</name>
</gene>
<keyword evidence="1" id="KW-0812">Transmembrane</keyword>
<feature type="transmembrane region" description="Helical" evidence="1">
    <location>
        <begin position="33"/>
        <end position="53"/>
    </location>
</feature>
<keyword evidence="3" id="KW-1185">Reference proteome</keyword>
<feature type="transmembrane region" description="Helical" evidence="1">
    <location>
        <begin position="73"/>
        <end position="91"/>
    </location>
</feature>
<keyword evidence="1" id="KW-0472">Membrane</keyword>
<evidence type="ECO:0000313" key="3">
    <source>
        <dbReference type="Proteomes" id="UP000184300"/>
    </source>
</evidence>
<sequence>MQEIKDHCSITSSFMCYQDWLHKQETMLNPLTLAFRHFLLLPALFALALFSSLSSPLPSSLLLTLLLFSSLPLLYPDLVAFCICAIFGFIYSLYHRPILLHLITSSLISRSVGALPLLQ</sequence>
<evidence type="ECO:0000256" key="1">
    <source>
        <dbReference type="SAM" id="Phobius"/>
    </source>
</evidence>
<accession>A0A1L9VPC2</accession>
<name>A0A1L9VPC2_ASPGL</name>
<dbReference type="VEuPathDB" id="FungiDB:ASPGLDRAFT_1386841"/>
<evidence type="ECO:0000313" key="2">
    <source>
        <dbReference type="EMBL" id="OJJ85742.1"/>
    </source>
</evidence>
<dbReference type="EMBL" id="KV878894">
    <property type="protein sequence ID" value="OJJ85742.1"/>
    <property type="molecule type" value="Genomic_DNA"/>
</dbReference>
<protein>
    <submittedName>
        <fullName evidence="2">Uncharacterized protein</fullName>
    </submittedName>
</protein>
<dbReference type="Proteomes" id="UP000184300">
    <property type="component" value="Unassembled WGS sequence"/>
</dbReference>
<reference evidence="3" key="1">
    <citation type="journal article" date="2017" name="Genome Biol.">
        <title>Comparative genomics reveals high biological diversity and specific adaptations in the industrially and medically important fungal genus Aspergillus.</title>
        <authorList>
            <person name="de Vries R.P."/>
            <person name="Riley R."/>
            <person name="Wiebenga A."/>
            <person name="Aguilar-Osorio G."/>
            <person name="Amillis S."/>
            <person name="Uchima C.A."/>
            <person name="Anderluh G."/>
            <person name="Asadollahi M."/>
            <person name="Askin M."/>
            <person name="Barry K."/>
            <person name="Battaglia E."/>
            <person name="Bayram O."/>
            <person name="Benocci T."/>
            <person name="Braus-Stromeyer S.A."/>
            <person name="Caldana C."/>
            <person name="Canovas D."/>
            <person name="Cerqueira G.C."/>
            <person name="Chen F."/>
            <person name="Chen W."/>
            <person name="Choi C."/>
            <person name="Clum A."/>
            <person name="Dos Santos R.A."/>
            <person name="Damasio A.R."/>
            <person name="Diallinas G."/>
            <person name="Emri T."/>
            <person name="Fekete E."/>
            <person name="Flipphi M."/>
            <person name="Freyberg S."/>
            <person name="Gallo A."/>
            <person name="Gournas C."/>
            <person name="Habgood R."/>
            <person name="Hainaut M."/>
            <person name="Harispe M.L."/>
            <person name="Henrissat B."/>
            <person name="Hilden K.S."/>
            <person name="Hope R."/>
            <person name="Hossain A."/>
            <person name="Karabika E."/>
            <person name="Karaffa L."/>
            <person name="Karanyi Z."/>
            <person name="Krasevec N."/>
            <person name="Kuo A."/>
            <person name="Kusch H."/>
            <person name="LaButti K."/>
            <person name="Lagendijk E.L."/>
            <person name="Lapidus A."/>
            <person name="Levasseur A."/>
            <person name="Lindquist E."/>
            <person name="Lipzen A."/>
            <person name="Logrieco A.F."/>
            <person name="MacCabe A."/>
            <person name="Maekelae M.R."/>
            <person name="Malavazi I."/>
            <person name="Melin P."/>
            <person name="Meyer V."/>
            <person name="Mielnichuk N."/>
            <person name="Miskei M."/>
            <person name="Molnar A.P."/>
            <person name="Mule G."/>
            <person name="Ngan C.Y."/>
            <person name="Orejas M."/>
            <person name="Orosz E."/>
            <person name="Ouedraogo J.P."/>
            <person name="Overkamp K.M."/>
            <person name="Park H.-S."/>
            <person name="Perrone G."/>
            <person name="Piumi F."/>
            <person name="Punt P.J."/>
            <person name="Ram A.F."/>
            <person name="Ramon A."/>
            <person name="Rauscher S."/>
            <person name="Record E."/>
            <person name="Riano-Pachon D.M."/>
            <person name="Robert V."/>
            <person name="Roehrig J."/>
            <person name="Ruller R."/>
            <person name="Salamov A."/>
            <person name="Salih N.S."/>
            <person name="Samson R.A."/>
            <person name="Sandor E."/>
            <person name="Sanguinetti M."/>
            <person name="Schuetze T."/>
            <person name="Sepcic K."/>
            <person name="Shelest E."/>
            <person name="Sherlock G."/>
            <person name="Sophianopoulou V."/>
            <person name="Squina F.M."/>
            <person name="Sun H."/>
            <person name="Susca A."/>
            <person name="Todd R.B."/>
            <person name="Tsang A."/>
            <person name="Unkles S.E."/>
            <person name="van de Wiele N."/>
            <person name="van Rossen-Uffink D."/>
            <person name="Oliveira J.V."/>
            <person name="Vesth T.C."/>
            <person name="Visser J."/>
            <person name="Yu J.-H."/>
            <person name="Zhou M."/>
            <person name="Andersen M.R."/>
            <person name="Archer D.B."/>
            <person name="Baker S.E."/>
            <person name="Benoit I."/>
            <person name="Brakhage A.A."/>
            <person name="Braus G.H."/>
            <person name="Fischer R."/>
            <person name="Frisvad J.C."/>
            <person name="Goldman G.H."/>
            <person name="Houbraken J."/>
            <person name="Oakley B."/>
            <person name="Pocsi I."/>
            <person name="Scazzocchio C."/>
            <person name="Seiboth B."/>
            <person name="vanKuyk P.A."/>
            <person name="Wortman J."/>
            <person name="Dyer P.S."/>
            <person name="Grigoriev I.V."/>
        </authorList>
    </citation>
    <scope>NUCLEOTIDE SEQUENCE [LARGE SCALE GENOMIC DNA]</scope>
    <source>
        <strain evidence="3">CBS 516.65</strain>
    </source>
</reference>
<dbReference type="AlphaFoldDB" id="A0A1L9VPC2"/>
<dbReference type="RefSeq" id="XP_022402440.1">
    <property type="nucleotide sequence ID" value="XM_022541632.1"/>
</dbReference>
<keyword evidence="1" id="KW-1133">Transmembrane helix</keyword>